<keyword evidence="1" id="KW-0732">Signal</keyword>
<dbReference type="EMBL" id="ML994615">
    <property type="protein sequence ID" value="KAF2192432.1"/>
    <property type="molecule type" value="Genomic_DNA"/>
</dbReference>
<feature type="chain" id="PRO_5025503134" evidence="1">
    <location>
        <begin position="18"/>
        <end position="67"/>
    </location>
</feature>
<dbReference type="Proteomes" id="UP000800200">
    <property type="component" value="Unassembled WGS sequence"/>
</dbReference>
<proteinExistence type="predicted"/>
<evidence type="ECO:0000313" key="3">
    <source>
        <dbReference type="Proteomes" id="UP000800200"/>
    </source>
</evidence>
<dbReference type="OrthoDB" id="3775508at2759"/>
<gene>
    <name evidence="2" type="ORF">K469DRAFT_553062</name>
</gene>
<organism evidence="2 3">
    <name type="scientific">Zopfia rhizophila CBS 207.26</name>
    <dbReference type="NCBI Taxonomy" id="1314779"/>
    <lineage>
        <taxon>Eukaryota</taxon>
        <taxon>Fungi</taxon>
        <taxon>Dikarya</taxon>
        <taxon>Ascomycota</taxon>
        <taxon>Pezizomycotina</taxon>
        <taxon>Dothideomycetes</taxon>
        <taxon>Dothideomycetes incertae sedis</taxon>
        <taxon>Zopfiaceae</taxon>
        <taxon>Zopfia</taxon>
    </lineage>
</organism>
<evidence type="ECO:0000256" key="1">
    <source>
        <dbReference type="SAM" id="SignalP"/>
    </source>
</evidence>
<protein>
    <submittedName>
        <fullName evidence="2">Uncharacterized protein</fullName>
    </submittedName>
</protein>
<reference evidence="2" key="1">
    <citation type="journal article" date="2020" name="Stud. Mycol.">
        <title>101 Dothideomycetes genomes: a test case for predicting lifestyles and emergence of pathogens.</title>
        <authorList>
            <person name="Haridas S."/>
            <person name="Albert R."/>
            <person name="Binder M."/>
            <person name="Bloem J."/>
            <person name="Labutti K."/>
            <person name="Salamov A."/>
            <person name="Andreopoulos B."/>
            <person name="Baker S."/>
            <person name="Barry K."/>
            <person name="Bills G."/>
            <person name="Bluhm B."/>
            <person name="Cannon C."/>
            <person name="Castanera R."/>
            <person name="Culley D."/>
            <person name="Daum C."/>
            <person name="Ezra D."/>
            <person name="Gonzalez J."/>
            <person name="Henrissat B."/>
            <person name="Kuo A."/>
            <person name="Liang C."/>
            <person name="Lipzen A."/>
            <person name="Lutzoni F."/>
            <person name="Magnuson J."/>
            <person name="Mondo S."/>
            <person name="Nolan M."/>
            <person name="Ohm R."/>
            <person name="Pangilinan J."/>
            <person name="Park H.-J."/>
            <person name="Ramirez L."/>
            <person name="Alfaro M."/>
            <person name="Sun H."/>
            <person name="Tritt A."/>
            <person name="Yoshinaga Y."/>
            <person name="Zwiers L.-H."/>
            <person name="Turgeon B."/>
            <person name="Goodwin S."/>
            <person name="Spatafora J."/>
            <person name="Crous P."/>
            <person name="Grigoriev I."/>
        </authorList>
    </citation>
    <scope>NUCLEOTIDE SEQUENCE</scope>
    <source>
        <strain evidence="2">CBS 207.26</strain>
    </source>
</reference>
<feature type="signal peptide" evidence="1">
    <location>
        <begin position="1"/>
        <end position="17"/>
    </location>
</feature>
<accession>A0A6A6EN87</accession>
<name>A0A6A6EN87_9PEZI</name>
<sequence length="67" mass="7022">MKFSAFVALITASVALATPAAISLERATRLVRDGNGNEIMNPCVQCPCSGFDPSTCRCVPQGCCCPK</sequence>
<keyword evidence="3" id="KW-1185">Reference proteome</keyword>
<evidence type="ECO:0000313" key="2">
    <source>
        <dbReference type="EMBL" id="KAF2192432.1"/>
    </source>
</evidence>
<dbReference type="AlphaFoldDB" id="A0A6A6EN87"/>